<dbReference type="PANTHER" id="PTHR23500:SF357">
    <property type="entry name" value="IP12678P"/>
    <property type="match status" value="1"/>
</dbReference>
<dbReference type="InterPro" id="IPR045262">
    <property type="entry name" value="STP/PLT_plant"/>
</dbReference>
<gene>
    <name evidence="11" type="ORF">Rsub_00705</name>
</gene>
<feature type="compositionally biased region" description="Pro residues" evidence="8">
    <location>
        <begin position="641"/>
        <end position="651"/>
    </location>
</feature>
<dbReference type="GO" id="GO:0015144">
    <property type="term" value="F:carbohydrate transmembrane transporter activity"/>
    <property type="evidence" value="ECO:0007669"/>
    <property type="project" value="InterPro"/>
</dbReference>
<evidence type="ECO:0000256" key="7">
    <source>
        <dbReference type="SAM" id="Coils"/>
    </source>
</evidence>
<evidence type="ECO:0000256" key="6">
    <source>
        <dbReference type="ARBA" id="ARBA00023136"/>
    </source>
</evidence>
<keyword evidence="5 9" id="KW-1133">Transmembrane helix</keyword>
<dbReference type="GO" id="GO:0016020">
    <property type="term" value="C:membrane"/>
    <property type="evidence" value="ECO:0007669"/>
    <property type="project" value="UniProtKB-SubCell"/>
</dbReference>
<organism evidence="11 12">
    <name type="scientific">Raphidocelis subcapitata</name>
    <dbReference type="NCBI Taxonomy" id="307507"/>
    <lineage>
        <taxon>Eukaryota</taxon>
        <taxon>Viridiplantae</taxon>
        <taxon>Chlorophyta</taxon>
        <taxon>core chlorophytes</taxon>
        <taxon>Chlorophyceae</taxon>
        <taxon>CS clade</taxon>
        <taxon>Sphaeropleales</taxon>
        <taxon>Selenastraceae</taxon>
        <taxon>Raphidocelis</taxon>
    </lineage>
</organism>
<comment type="subcellular location">
    <subcellularLocation>
        <location evidence="1">Membrane</location>
        <topology evidence="1">Multi-pass membrane protein</topology>
    </subcellularLocation>
</comment>
<feature type="transmembrane region" description="Helical" evidence="9">
    <location>
        <begin position="220"/>
        <end position="236"/>
    </location>
</feature>
<feature type="domain" description="Major facilitator superfamily (MFS) profile" evidence="10">
    <location>
        <begin position="38"/>
        <end position="533"/>
    </location>
</feature>
<dbReference type="InterPro" id="IPR036259">
    <property type="entry name" value="MFS_trans_sf"/>
</dbReference>
<evidence type="ECO:0000313" key="12">
    <source>
        <dbReference type="Proteomes" id="UP000247498"/>
    </source>
</evidence>
<feature type="transmembrane region" description="Helical" evidence="9">
    <location>
        <begin position="256"/>
        <end position="280"/>
    </location>
</feature>
<dbReference type="PANTHER" id="PTHR23500">
    <property type="entry name" value="SOLUTE CARRIER FAMILY 2, FACILITATED GLUCOSE TRANSPORTER"/>
    <property type="match status" value="1"/>
</dbReference>
<name>A0A2V0NR11_9CHLO</name>
<dbReference type="Gene3D" id="1.20.1250.20">
    <property type="entry name" value="MFS general substrate transporter like domains"/>
    <property type="match status" value="1"/>
</dbReference>
<keyword evidence="12" id="KW-1185">Reference proteome</keyword>
<evidence type="ECO:0000313" key="11">
    <source>
        <dbReference type="EMBL" id="GBF87993.1"/>
    </source>
</evidence>
<dbReference type="Pfam" id="PF00083">
    <property type="entry name" value="Sugar_tr"/>
    <property type="match status" value="1"/>
</dbReference>
<feature type="transmembrane region" description="Helical" evidence="9">
    <location>
        <begin position="481"/>
        <end position="499"/>
    </location>
</feature>
<evidence type="ECO:0000256" key="3">
    <source>
        <dbReference type="ARBA" id="ARBA00022448"/>
    </source>
</evidence>
<accession>A0A2V0NR11</accession>
<evidence type="ECO:0000256" key="4">
    <source>
        <dbReference type="ARBA" id="ARBA00022692"/>
    </source>
</evidence>
<keyword evidence="3" id="KW-0813">Transport</keyword>
<dbReference type="EMBL" id="BDRX01000003">
    <property type="protein sequence ID" value="GBF87993.1"/>
    <property type="molecule type" value="Genomic_DNA"/>
</dbReference>
<feature type="transmembrane region" description="Helical" evidence="9">
    <location>
        <begin position="378"/>
        <end position="401"/>
    </location>
</feature>
<feature type="transmembrane region" description="Helical" evidence="9">
    <location>
        <begin position="187"/>
        <end position="208"/>
    </location>
</feature>
<protein>
    <submittedName>
        <fullName evidence="11">Sugar transport protein</fullName>
    </submittedName>
</protein>
<feature type="transmembrane region" description="Helical" evidence="9">
    <location>
        <begin position="338"/>
        <end position="358"/>
    </location>
</feature>
<comment type="caution">
    <text evidence="11">The sequence shown here is derived from an EMBL/GenBank/DDBJ whole genome shotgun (WGS) entry which is preliminary data.</text>
</comment>
<feature type="transmembrane region" description="Helical" evidence="9">
    <location>
        <begin position="132"/>
        <end position="156"/>
    </location>
</feature>
<comment type="similarity">
    <text evidence="2">Belongs to the major facilitator superfamily. Sugar transporter (TC 2.A.1.1) family.</text>
</comment>
<feature type="transmembrane region" description="Helical" evidence="9">
    <location>
        <begin position="505"/>
        <end position="529"/>
    </location>
</feature>
<dbReference type="PROSITE" id="PS50850">
    <property type="entry name" value="MFS"/>
    <property type="match status" value="1"/>
</dbReference>
<feature type="transmembrane region" description="Helical" evidence="9">
    <location>
        <begin position="108"/>
        <end position="126"/>
    </location>
</feature>
<feature type="transmembrane region" description="Helical" evidence="9">
    <location>
        <begin position="163"/>
        <end position="181"/>
    </location>
</feature>
<feature type="compositionally biased region" description="Low complexity" evidence="8">
    <location>
        <begin position="605"/>
        <end position="636"/>
    </location>
</feature>
<dbReference type="InParanoid" id="A0A2V0NR11"/>
<proteinExistence type="inferred from homology"/>
<evidence type="ECO:0000256" key="9">
    <source>
        <dbReference type="SAM" id="Phobius"/>
    </source>
</evidence>
<evidence type="ECO:0000256" key="8">
    <source>
        <dbReference type="SAM" id="MobiDB-lite"/>
    </source>
</evidence>
<evidence type="ECO:0000256" key="5">
    <source>
        <dbReference type="ARBA" id="ARBA00022989"/>
    </source>
</evidence>
<feature type="coiled-coil region" evidence="7">
    <location>
        <begin position="292"/>
        <end position="319"/>
    </location>
</feature>
<feature type="transmembrane region" description="Helical" evidence="9">
    <location>
        <begin position="408"/>
        <end position="428"/>
    </location>
</feature>
<keyword evidence="6 9" id="KW-0472">Membrane</keyword>
<evidence type="ECO:0000256" key="2">
    <source>
        <dbReference type="ARBA" id="ARBA00010992"/>
    </source>
</evidence>
<evidence type="ECO:0000259" key="10">
    <source>
        <dbReference type="PROSITE" id="PS50850"/>
    </source>
</evidence>
<keyword evidence="4 9" id="KW-0812">Transmembrane</keyword>
<dbReference type="SUPFAM" id="SSF103473">
    <property type="entry name" value="MFS general substrate transporter"/>
    <property type="match status" value="1"/>
</dbReference>
<reference evidence="11 12" key="1">
    <citation type="journal article" date="2018" name="Sci. Rep.">
        <title>Raphidocelis subcapitata (=Pseudokirchneriella subcapitata) provides an insight into genome evolution and environmental adaptations in the Sphaeropleales.</title>
        <authorList>
            <person name="Suzuki S."/>
            <person name="Yamaguchi H."/>
            <person name="Nakajima N."/>
            <person name="Kawachi M."/>
        </authorList>
    </citation>
    <scope>NUCLEOTIDE SEQUENCE [LARGE SCALE GENOMIC DNA]</scope>
    <source>
        <strain evidence="11 12">NIES-35</strain>
    </source>
</reference>
<dbReference type="OrthoDB" id="508119at2759"/>
<dbReference type="AlphaFoldDB" id="A0A2V0NR11"/>
<evidence type="ECO:0000256" key="1">
    <source>
        <dbReference type="ARBA" id="ARBA00004141"/>
    </source>
</evidence>
<dbReference type="Proteomes" id="UP000247498">
    <property type="component" value="Unassembled WGS sequence"/>
</dbReference>
<feature type="transmembrane region" description="Helical" evidence="9">
    <location>
        <begin position="448"/>
        <end position="469"/>
    </location>
</feature>
<feature type="region of interest" description="Disordered" evidence="8">
    <location>
        <begin position="605"/>
        <end position="651"/>
    </location>
</feature>
<dbReference type="InterPro" id="IPR020846">
    <property type="entry name" value="MFS_dom"/>
</dbReference>
<keyword evidence="7" id="KW-0175">Coiled coil</keyword>
<keyword evidence="11" id="KW-0762">Sugar transport</keyword>
<sequence>MPPCGGRAPRCGCGCGRGCGGGGRGCCCPGAAAPVLVVCWVAAACSWLHGYMTSLMHGAHIMLEQADPTLSPSRAAGRADATAQLRAWSASVLGCGAAAGAAGRGPSGFVSAAGALGGVAAAAGAGPGPGPAALAFGAAATMVFPLLGSVAAGWLTWRVGRRAAVAVGLLGMTVGQLLSSLGRSYGLYYAGYSLQMAGSIIALQALLIEVVEVSPAESRGGITCAMGAAVALGWLLGDTVVLGLRLGEWHVGEWHWGFRLSLLLGVWPAALLLAVLPWTLDTPSSLLQRGRVAEARQALQSLRGELSDIRAEFEAMLKTANEGKGRGQLSMLLSRPQLPSLFVAAGLGLFAAATNILWLVQADFRADYDVRRGSPEPFVFTTLLSTVFVLIGTIITCLLVDRAGRRRLLVATYAAHCALSLALAGLLLARRGAGEGGDPHLRRLSFALLYLVTACSFCAGPVIALCVAVEVLSIHTRSAGTALFGAIYYLGTFGLRNAVAGLPCMSWPAVIAGSGSAAGLASLFAWLLVPDTTALPLDAIPARRIYTHWLWRRFAPQPALPRQGSIALLGGPSLAMASDSGPTRNGSRWALLRGSGLMQLPGSCPGSLSPAAPPAAGAECGDARAAGAGPLAPPAQQGGGPPRPEPPPARH</sequence>
<dbReference type="InterPro" id="IPR005828">
    <property type="entry name" value="MFS_sugar_transport-like"/>
</dbReference>